<dbReference type="Proteomes" id="UP000484885">
    <property type="component" value="Unassembled WGS sequence"/>
</dbReference>
<keyword evidence="2" id="KW-1185">Reference proteome</keyword>
<dbReference type="RefSeq" id="WP_164210462.1">
    <property type="nucleotide sequence ID" value="NZ_JAAGSC010000036.1"/>
</dbReference>
<gene>
    <name evidence="1" type="ORF">G3I74_04835</name>
</gene>
<reference evidence="1 2" key="1">
    <citation type="submission" date="2020-02" db="EMBL/GenBank/DDBJ databases">
        <authorList>
            <person name="Zhang X.-Y."/>
        </authorList>
    </citation>
    <scope>NUCLEOTIDE SEQUENCE [LARGE SCALE GENOMIC DNA]</scope>
    <source>
        <strain evidence="1 2">C33</strain>
    </source>
</reference>
<evidence type="ECO:0000313" key="1">
    <source>
        <dbReference type="EMBL" id="NDY95050.1"/>
    </source>
</evidence>
<proteinExistence type="predicted"/>
<accession>A0A845UYT8</accession>
<dbReference type="AlphaFoldDB" id="A0A845UYT8"/>
<sequence length="122" mass="13993">MSTEGKKSRFRDRIDKTLAEERDAVQERFSKADIALGNREKENTRRKNAPAKKVVRDNFSMPEEDYALIEEIRQRLIREHALARNKSEVLRAGLIALTRMDSADLAEAISQVVILKPGRKSE</sequence>
<name>A0A845UYT8_9GAMM</name>
<organism evidence="1 2">
    <name type="scientific">Wenzhouxiangella limi</name>
    <dbReference type="NCBI Taxonomy" id="2707351"/>
    <lineage>
        <taxon>Bacteria</taxon>
        <taxon>Pseudomonadati</taxon>
        <taxon>Pseudomonadota</taxon>
        <taxon>Gammaproteobacteria</taxon>
        <taxon>Chromatiales</taxon>
        <taxon>Wenzhouxiangellaceae</taxon>
        <taxon>Wenzhouxiangella</taxon>
    </lineage>
</organism>
<comment type="caution">
    <text evidence="1">The sequence shown here is derived from an EMBL/GenBank/DDBJ whole genome shotgun (WGS) entry which is preliminary data.</text>
</comment>
<dbReference type="EMBL" id="JAAGSC010000036">
    <property type="protein sequence ID" value="NDY95050.1"/>
    <property type="molecule type" value="Genomic_DNA"/>
</dbReference>
<protein>
    <submittedName>
        <fullName evidence="1">Uncharacterized protein</fullName>
    </submittedName>
</protein>
<evidence type="ECO:0000313" key="2">
    <source>
        <dbReference type="Proteomes" id="UP000484885"/>
    </source>
</evidence>